<organism evidence="11 12">
    <name type="scientific">candidate division WOR-3 bacterium 4484_18</name>
    <dbReference type="NCBI Taxonomy" id="2020626"/>
    <lineage>
        <taxon>Bacteria</taxon>
        <taxon>Bacteria division WOR-3</taxon>
    </lineage>
</organism>
<evidence type="ECO:0000256" key="5">
    <source>
        <dbReference type="ARBA" id="ARBA00022989"/>
    </source>
</evidence>
<comment type="similarity">
    <text evidence="10">Belongs to the PlsY family.</text>
</comment>
<protein>
    <recommendedName>
        <fullName evidence="10">Glycerol-3-phosphate acyltransferase</fullName>
    </recommendedName>
    <alternativeName>
        <fullName evidence="10">Acyl-PO4 G3P acyltransferase</fullName>
    </alternativeName>
    <alternativeName>
        <fullName evidence="10">Acyl-phosphate--glycerol-3-phosphate acyltransferase</fullName>
    </alternativeName>
    <alternativeName>
        <fullName evidence="10">G3P acyltransferase</fullName>
        <shortName evidence="10">GPAT</shortName>
        <ecNumber evidence="10">2.3.1.275</ecNumber>
    </alternativeName>
    <alternativeName>
        <fullName evidence="10">Lysophosphatidic acid synthase</fullName>
        <shortName evidence="10">LPA synthase</shortName>
    </alternativeName>
</protein>
<evidence type="ECO:0000256" key="1">
    <source>
        <dbReference type="ARBA" id="ARBA00022475"/>
    </source>
</evidence>
<sequence length="202" mass="21715">MEALKFVVAPFLLGYFIGGIPFGFILVYAIKKVDVRKYGSGNIGATNVMRVAGFRWGVMAFLLDVIKGGLPVWLMLRWTNEPIIACCAGAGAMMGHAFPIYLRLRGGRGVATGLGVFIPLAPIAAGIAFGVWVVVLAAVRIVSVASMIAAVSMPIVLFLMQRELTSVLVLAVFGAVFVICRHIPNIKRLVKGEEPKIGRRSN</sequence>
<dbReference type="HAMAP" id="MF_01043">
    <property type="entry name" value="PlsY"/>
    <property type="match status" value="1"/>
</dbReference>
<keyword evidence="6 10" id="KW-0443">Lipid metabolism</keyword>
<dbReference type="EC" id="2.3.1.275" evidence="10"/>
<evidence type="ECO:0000313" key="11">
    <source>
        <dbReference type="EMBL" id="OYV03164.1"/>
    </source>
</evidence>
<feature type="transmembrane region" description="Helical" evidence="10">
    <location>
        <begin position="114"/>
        <end position="135"/>
    </location>
</feature>
<keyword evidence="8 10" id="KW-0594">Phospholipid biosynthesis</keyword>
<feature type="transmembrane region" description="Helical" evidence="10">
    <location>
        <begin position="167"/>
        <end position="184"/>
    </location>
</feature>
<evidence type="ECO:0000256" key="8">
    <source>
        <dbReference type="ARBA" id="ARBA00023209"/>
    </source>
</evidence>
<keyword evidence="7 10" id="KW-0472">Membrane</keyword>
<dbReference type="GO" id="GO:0005886">
    <property type="term" value="C:plasma membrane"/>
    <property type="evidence" value="ECO:0007669"/>
    <property type="project" value="UniProtKB-SubCell"/>
</dbReference>
<evidence type="ECO:0000256" key="6">
    <source>
        <dbReference type="ARBA" id="ARBA00023098"/>
    </source>
</evidence>
<dbReference type="EMBL" id="NMUJ01000018">
    <property type="protein sequence ID" value="OYV03164.1"/>
    <property type="molecule type" value="Genomic_DNA"/>
</dbReference>
<dbReference type="SMART" id="SM01207">
    <property type="entry name" value="G3P_acyltransf"/>
    <property type="match status" value="1"/>
</dbReference>
<dbReference type="UniPathway" id="UPA00085"/>
<dbReference type="Pfam" id="PF02660">
    <property type="entry name" value="G3P_acyltransf"/>
    <property type="match status" value="1"/>
</dbReference>
<keyword evidence="9 10" id="KW-1208">Phospholipid metabolism</keyword>
<feature type="transmembrane region" description="Helical" evidence="10">
    <location>
        <begin position="56"/>
        <end position="76"/>
    </location>
</feature>
<evidence type="ECO:0000313" key="12">
    <source>
        <dbReference type="Proteomes" id="UP000216312"/>
    </source>
</evidence>
<dbReference type="Proteomes" id="UP000216312">
    <property type="component" value="Unassembled WGS sequence"/>
</dbReference>
<evidence type="ECO:0000256" key="2">
    <source>
        <dbReference type="ARBA" id="ARBA00022516"/>
    </source>
</evidence>
<dbReference type="AlphaFoldDB" id="A0A257LU77"/>
<keyword evidence="2 10" id="KW-0444">Lipid biosynthesis</keyword>
<comment type="subcellular location">
    <subcellularLocation>
        <location evidence="10">Cell membrane</location>
        <topology evidence="10">Multi-pass membrane protein</topology>
    </subcellularLocation>
</comment>
<feature type="transmembrane region" description="Helical" evidence="10">
    <location>
        <begin position="6"/>
        <end position="30"/>
    </location>
</feature>
<comment type="caution">
    <text evidence="11">The sequence shown here is derived from an EMBL/GenBank/DDBJ whole genome shotgun (WGS) entry which is preliminary data.</text>
</comment>
<gene>
    <name evidence="10 11" type="primary">plsY</name>
    <name evidence="11" type="ORF">CGW93_02095</name>
</gene>
<dbReference type="InterPro" id="IPR003811">
    <property type="entry name" value="G3P_acylTferase_PlsY"/>
</dbReference>
<keyword evidence="11" id="KW-0012">Acyltransferase</keyword>
<name>A0A257LU77_UNCW3</name>
<comment type="function">
    <text evidence="10">Catalyzes the transfer of an acyl group from acyl-phosphate (acyl-PO(4)) to glycerol-3-phosphate (G3P) to form lysophosphatidic acid (LPA). This enzyme utilizes acyl-phosphate as fatty acyl donor, but not acyl-CoA or acyl-ACP.</text>
</comment>
<evidence type="ECO:0000256" key="10">
    <source>
        <dbReference type="HAMAP-Rule" id="MF_01043"/>
    </source>
</evidence>
<comment type="catalytic activity">
    <reaction evidence="10">
        <text>an acyl phosphate + sn-glycerol 3-phosphate = a 1-acyl-sn-glycero-3-phosphate + phosphate</text>
        <dbReference type="Rhea" id="RHEA:34075"/>
        <dbReference type="ChEBI" id="CHEBI:43474"/>
        <dbReference type="ChEBI" id="CHEBI:57597"/>
        <dbReference type="ChEBI" id="CHEBI:57970"/>
        <dbReference type="ChEBI" id="CHEBI:59918"/>
        <dbReference type="EC" id="2.3.1.275"/>
    </reaction>
</comment>
<evidence type="ECO:0000256" key="4">
    <source>
        <dbReference type="ARBA" id="ARBA00022692"/>
    </source>
</evidence>
<comment type="subunit">
    <text evidence="10">Probably interacts with PlsX.</text>
</comment>
<keyword evidence="4 10" id="KW-0812">Transmembrane</keyword>
<evidence type="ECO:0000256" key="7">
    <source>
        <dbReference type="ARBA" id="ARBA00023136"/>
    </source>
</evidence>
<evidence type="ECO:0000256" key="9">
    <source>
        <dbReference type="ARBA" id="ARBA00023264"/>
    </source>
</evidence>
<keyword evidence="5 10" id="KW-1133">Transmembrane helix</keyword>
<dbReference type="GO" id="GO:0043772">
    <property type="term" value="F:acyl-phosphate glycerol-3-phosphate acyltransferase activity"/>
    <property type="evidence" value="ECO:0007669"/>
    <property type="project" value="UniProtKB-UniRule"/>
</dbReference>
<accession>A0A257LU77</accession>
<reference evidence="12" key="1">
    <citation type="submission" date="2017-07" db="EMBL/GenBank/DDBJ databases">
        <title>Novel pathways for hydrocarbon cycling and metabolic interdependencies in hydrothermal sediment communities.</title>
        <authorList>
            <person name="Dombrowski N."/>
            <person name="Seitz K."/>
            <person name="Teske A."/>
            <person name="Baker B."/>
        </authorList>
    </citation>
    <scope>NUCLEOTIDE SEQUENCE [LARGE SCALE GENOMIC DNA]</scope>
</reference>
<dbReference type="PANTHER" id="PTHR30309:SF0">
    <property type="entry name" value="GLYCEROL-3-PHOSPHATE ACYLTRANSFERASE-RELATED"/>
    <property type="match status" value="1"/>
</dbReference>
<keyword evidence="1 10" id="KW-1003">Cell membrane</keyword>
<proteinExistence type="inferred from homology"/>
<feature type="transmembrane region" description="Helical" evidence="10">
    <location>
        <begin position="141"/>
        <end position="160"/>
    </location>
</feature>
<feature type="transmembrane region" description="Helical" evidence="10">
    <location>
        <begin position="82"/>
        <end position="102"/>
    </location>
</feature>
<dbReference type="NCBIfam" id="TIGR00023">
    <property type="entry name" value="glycerol-3-phosphate 1-O-acyltransferase PlsY"/>
    <property type="match status" value="1"/>
</dbReference>
<dbReference type="PANTHER" id="PTHR30309">
    <property type="entry name" value="INNER MEMBRANE PROTEIN YGIH"/>
    <property type="match status" value="1"/>
</dbReference>
<evidence type="ECO:0000256" key="3">
    <source>
        <dbReference type="ARBA" id="ARBA00022679"/>
    </source>
</evidence>
<dbReference type="GO" id="GO:0008654">
    <property type="term" value="P:phospholipid biosynthetic process"/>
    <property type="evidence" value="ECO:0007669"/>
    <property type="project" value="UniProtKB-UniRule"/>
</dbReference>
<comment type="pathway">
    <text evidence="10">Lipid metabolism; phospholipid metabolism.</text>
</comment>
<keyword evidence="3 10" id="KW-0808">Transferase</keyword>